<keyword evidence="2 8" id="KW-0963">Cytoplasm</keyword>
<dbReference type="CDD" id="cd06445">
    <property type="entry name" value="ATase"/>
    <property type="match status" value="1"/>
</dbReference>
<comment type="function">
    <text evidence="8">Involved in the cellular defense against the biological effects of O6-methylguanine (O6-MeG) and O4-methylthymine (O4-MeT) in DNA. Repairs the methylated nucleobase in DNA by stoichiometrically transferring the methyl group to a cysteine residue in the enzyme. This is a suicide reaction: the enzyme is irreversibly inactivated.</text>
</comment>
<dbReference type="Proteomes" id="UP000619118">
    <property type="component" value="Unassembled WGS sequence"/>
</dbReference>
<dbReference type="GO" id="GO:0032259">
    <property type="term" value="P:methylation"/>
    <property type="evidence" value="ECO:0007669"/>
    <property type="project" value="UniProtKB-KW"/>
</dbReference>
<protein>
    <recommendedName>
        <fullName evidence="8">Methylated-DNA--protein-cysteine methyltransferase</fullName>
        <ecNumber evidence="8">2.1.1.63</ecNumber>
    </recommendedName>
    <alternativeName>
        <fullName evidence="8">6-O-methylguanine-DNA methyltransferase</fullName>
        <shortName evidence="8">MGMT</shortName>
    </alternativeName>
    <alternativeName>
        <fullName evidence="8">O-6-methylguanine-DNA-alkyltransferase</fullName>
    </alternativeName>
</protein>
<evidence type="ECO:0000259" key="9">
    <source>
        <dbReference type="Pfam" id="PF01035"/>
    </source>
</evidence>
<sequence>MMPIIAPPIIHAMVSSPVGLLSLKASEHGLTHLQVDDLAKICLDVMIQSSTTLISHHEDDTLIVEAKRHIELTTQQLAEYFSGTRQQFSVTLAPKGTEFQQQVWQALSALAFGESCSYSDIANTIGRPKAVRAVGAANGANPIAIIVPCHRVIGKGGKLTGYAYGLGMKQWLLDLEASE</sequence>
<evidence type="ECO:0000256" key="6">
    <source>
        <dbReference type="ARBA" id="ARBA00023204"/>
    </source>
</evidence>
<evidence type="ECO:0000256" key="8">
    <source>
        <dbReference type="HAMAP-Rule" id="MF_00772"/>
    </source>
</evidence>
<feature type="domain" description="Methylated-DNA-[protein]-cysteine S-methyltransferase DNA binding" evidence="9">
    <location>
        <begin position="98"/>
        <end position="177"/>
    </location>
</feature>
<evidence type="ECO:0000256" key="7">
    <source>
        <dbReference type="ARBA" id="ARBA00049348"/>
    </source>
</evidence>
<dbReference type="SUPFAM" id="SSF46767">
    <property type="entry name" value="Methylated DNA-protein cysteine methyltransferase, C-terminal domain"/>
    <property type="match status" value="1"/>
</dbReference>
<feature type="domain" description="Methylguanine DNA methyltransferase ribonuclease-like" evidence="10">
    <location>
        <begin position="10"/>
        <end position="93"/>
    </location>
</feature>
<dbReference type="InterPro" id="IPR014048">
    <property type="entry name" value="MethylDNA_cys_MeTrfase_DNA-bd"/>
</dbReference>
<dbReference type="Pfam" id="PF01035">
    <property type="entry name" value="DNA_binding_1"/>
    <property type="match status" value="1"/>
</dbReference>
<dbReference type="GO" id="GO:0008168">
    <property type="term" value="F:methyltransferase activity"/>
    <property type="evidence" value="ECO:0007669"/>
    <property type="project" value="UniProtKB-KW"/>
</dbReference>
<comment type="catalytic activity">
    <reaction evidence="1 8">
        <text>a 4-O-methyl-thymidine in DNA + L-cysteinyl-[protein] = a thymidine in DNA + S-methyl-L-cysteinyl-[protein]</text>
        <dbReference type="Rhea" id="RHEA:53428"/>
        <dbReference type="Rhea" id="RHEA-COMP:10131"/>
        <dbReference type="Rhea" id="RHEA-COMP:10132"/>
        <dbReference type="Rhea" id="RHEA-COMP:13555"/>
        <dbReference type="Rhea" id="RHEA-COMP:13556"/>
        <dbReference type="ChEBI" id="CHEBI:29950"/>
        <dbReference type="ChEBI" id="CHEBI:82612"/>
        <dbReference type="ChEBI" id="CHEBI:137386"/>
        <dbReference type="ChEBI" id="CHEBI:137387"/>
        <dbReference type="EC" id="2.1.1.63"/>
    </reaction>
</comment>
<evidence type="ECO:0000256" key="3">
    <source>
        <dbReference type="ARBA" id="ARBA00022603"/>
    </source>
</evidence>
<keyword evidence="12" id="KW-1185">Reference proteome</keyword>
<evidence type="ECO:0000256" key="1">
    <source>
        <dbReference type="ARBA" id="ARBA00001286"/>
    </source>
</evidence>
<proteinExistence type="inferred from homology"/>
<evidence type="ECO:0000256" key="2">
    <source>
        <dbReference type="ARBA" id="ARBA00022490"/>
    </source>
</evidence>
<evidence type="ECO:0000313" key="11">
    <source>
        <dbReference type="EMBL" id="GGQ28912.1"/>
    </source>
</evidence>
<evidence type="ECO:0000313" key="12">
    <source>
        <dbReference type="Proteomes" id="UP000619118"/>
    </source>
</evidence>
<dbReference type="InterPro" id="IPR036388">
    <property type="entry name" value="WH-like_DNA-bd_sf"/>
</dbReference>
<keyword evidence="6 8" id="KW-0234">DNA repair</keyword>
<comment type="similarity">
    <text evidence="8">Belongs to the MGMT family.</text>
</comment>
<dbReference type="Gene3D" id="3.30.160.70">
    <property type="entry name" value="Methylated DNA-protein cysteine methyltransferase domain"/>
    <property type="match status" value="1"/>
</dbReference>
<dbReference type="InterPro" id="IPR036631">
    <property type="entry name" value="MGMT_N_sf"/>
</dbReference>
<organism evidence="11 12">
    <name type="scientific">Shewanella litoralis</name>
    <dbReference type="NCBI Taxonomy" id="2282700"/>
    <lineage>
        <taxon>Bacteria</taxon>
        <taxon>Pseudomonadati</taxon>
        <taxon>Pseudomonadota</taxon>
        <taxon>Gammaproteobacteria</taxon>
        <taxon>Alteromonadales</taxon>
        <taxon>Shewanellaceae</taxon>
        <taxon>Shewanella</taxon>
    </lineage>
</organism>
<dbReference type="Gene3D" id="1.10.10.10">
    <property type="entry name" value="Winged helix-like DNA-binding domain superfamily/Winged helix DNA-binding domain"/>
    <property type="match status" value="1"/>
</dbReference>
<feature type="active site" description="Nucleophile; methyl group acceptor" evidence="8">
    <location>
        <position position="149"/>
    </location>
</feature>
<dbReference type="RefSeq" id="WP_170293563.1">
    <property type="nucleotide sequence ID" value="NZ_BMQX01000025.1"/>
</dbReference>
<dbReference type="SUPFAM" id="SSF53155">
    <property type="entry name" value="Methylated DNA-protein cysteine methyltransferase domain"/>
    <property type="match status" value="1"/>
</dbReference>
<dbReference type="InterPro" id="IPR023546">
    <property type="entry name" value="MGMT"/>
</dbReference>
<dbReference type="PANTHER" id="PTHR10815">
    <property type="entry name" value="METHYLATED-DNA--PROTEIN-CYSTEINE METHYLTRANSFERASE"/>
    <property type="match status" value="1"/>
</dbReference>
<dbReference type="InterPro" id="IPR008332">
    <property type="entry name" value="MethylG_MeTrfase_N"/>
</dbReference>
<keyword evidence="5 8" id="KW-0227">DNA damage</keyword>
<dbReference type="NCBIfam" id="TIGR00589">
    <property type="entry name" value="ogt"/>
    <property type="match status" value="1"/>
</dbReference>
<dbReference type="InterPro" id="IPR036217">
    <property type="entry name" value="MethylDNA_cys_MeTrfase_DNAb"/>
</dbReference>
<dbReference type="HAMAP" id="MF_00772">
    <property type="entry name" value="OGT"/>
    <property type="match status" value="1"/>
</dbReference>
<comment type="miscellaneous">
    <text evidence="8">This enzyme catalyzes only one turnover and therefore is not strictly catalytic. According to one definition, an enzyme is a biocatalyst that acts repeatedly and over many reaction cycles.</text>
</comment>
<evidence type="ECO:0000259" key="10">
    <source>
        <dbReference type="Pfam" id="PF02870"/>
    </source>
</evidence>
<accession>A0ABQ2RFV8</accession>
<gene>
    <name evidence="11" type="primary">ogt</name>
    <name evidence="11" type="ORF">GCM10009411_30800</name>
</gene>
<comment type="subcellular location">
    <subcellularLocation>
        <location evidence="8">Cytoplasm</location>
    </subcellularLocation>
</comment>
<keyword evidence="4 8" id="KW-0808">Transferase</keyword>
<name>A0ABQ2RFV8_9GAMM</name>
<evidence type="ECO:0000256" key="5">
    <source>
        <dbReference type="ARBA" id="ARBA00022763"/>
    </source>
</evidence>
<dbReference type="Pfam" id="PF02870">
    <property type="entry name" value="Methyltransf_1N"/>
    <property type="match status" value="1"/>
</dbReference>
<evidence type="ECO:0000256" key="4">
    <source>
        <dbReference type="ARBA" id="ARBA00022679"/>
    </source>
</evidence>
<dbReference type="EC" id="2.1.1.63" evidence="8"/>
<reference evidence="12" key="1">
    <citation type="journal article" date="2019" name="Int. J. Syst. Evol. Microbiol.">
        <title>The Global Catalogue of Microorganisms (GCM) 10K type strain sequencing project: providing services to taxonomists for standard genome sequencing and annotation.</title>
        <authorList>
            <consortium name="The Broad Institute Genomics Platform"/>
            <consortium name="The Broad Institute Genome Sequencing Center for Infectious Disease"/>
            <person name="Wu L."/>
            <person name="Ma J."/>
        </authorList>
    </citation>
    <scope>NUCLEOTIDE SEQUENCE [LARGE SCALE GENOMIC DNA]</scope>
    <source>
        <strain evidence="12">JCM 32306</strain>
    </source>
</reference>
<comment type="catalytic activity">
    <reaction evidence="7 8">
        <text>a 6-O-methyl-2'-deoxyguanosine in DNA + L-cysteinyl-[protein] = S-methyl-L-cysteinyl-[protein] + a 2'-deoxyguanosine in DNA</text>
        <dbReference type="Rhea" id="RHEA:24000"/>
        <dbReference type="Rhea" id="RHEA-COMP:10131"/>
        <dbReference type="Rhea" id="RHEA-COMP:10132"/>
        <dbReference type="Rhea" id="RHEA-COMP:11367"/>
        <dbReference type="Rhea" id="RHEA-COMP:11368"/>
        <dbReference type="ChEBI" id="CHEBI:29950"/>
        <dbReference type="ChEBI" id="CHEBI:82612"/>
        <dbReference type="ChEBI" id="CHEBI:85445"/>
        <dbReference type="ChEBI" id="CHEBI:85448"/>
        <dbReference type="EC" id="2.1.1.63"/>
    </reaction>
</comment>
<comment type="caution">
    <text evidence="11">The sequence shown here is derived from an EMBL/GenBank/DDBJ whole genome shotgun (WGS) entry which is preliminary data.</text>
</comment>
<dbReference type="InterPro" id="IPR001497">
    <property type="entry name" value="MethylDNA_cys_MeTrfase_AS"/>
</dbReference>
<dbReference type="PANTHER" id="PTHR10815:SF5">
    <property type="entry name" value="METHYLATED-DNA--PROTEIN-CYSTEINE METHYLTRANSFERASE"/>
    <property type="match status" value="1"/>
</dbReference>
<keyword evidence="3 8" id="KW-0489">Methyltransferase</keyword>
<dbReference type="PROSITE" id="PS00374">
    <property type="entry name" value="MGMT"/>
    <property type="match status" value="1"/>
</dbReference>
<dbReference type="EMBL" id="BMQX01000025">
    <property type="protein sequence ID" value="GGQ28912.1"/>
    <property type="molecule type" value="Genomic_DNA"/>
</dbReference>